<sequence length="59" mass="6593">MVDSREEQVLQGFLKQPQAQIWSLSQLEQCQADGLNAFQGVALSENLSLSLEKLSEFPL</sequence>
<dbReference type="AlphaFoldDB" id="A0A2P7EAC2"/>
<reference evidence="2" key="1">
    <citation type="submission" date="2018-03" db="EMBL/GenBank/DDBJ databases">
        <title>Ecological and genomic features of two cosmopolitan and abundant freshwater picocyanobacteria.</title>
        <authorList>
            <person name="Cabello-Yeves P.J."/>
            <person name="Picazo A."/>
            <person name="Camacho A."/>
            <person name="Callieri C."/>
            <person name="Rosselli R."/>
            <person name="Roda-Garcia J."/>
            <person name="Coutinho F.H."/>
            <person name="Rodriguez-Valera F."/>
        </authorList>
    </citation>
    <scope>NUCLEOTIDE SEQUENCE [LARGE SCALE GENOMIC DNA]</scope>
    <source>
        <strain evidence="2">Tous</strain>
    </source>
</reference>
<proteinExistence type="predicted"/>
<dbReference type="Proteomes" id="UP000240206">
    <property type="component" value="Unassembled WGS sequence"/>
</dbReference>
<accession>A0A2P7EAC2</accession>
<evidence type="ECO:0000313" key="1">
    <source>
        <dbReference type="EMBL" id="PSI00176.1"/>
    </source>
</evidence>
<comment type="caution">
    <text evidence="1">The sequence shown here is derived from an EMBL/GenBank/DDBJ whole genome shotgun (WGS) entry which is preliminary data.</text>
</comment>
<gene>
    <name evidence="1" type="ORF">C7K08_14580</name>
</gene>
<protein>
    <submittedName>
        <fullName evidence="1">Uncharacterized protein</fullName>
    </submittedName>
</protein>
<organism evidence="1 2">
    <name type="scientific">Synechococcus lacustris str. Tous</name>
    <dbReference type="NCBI Taxonomy" id="1910958"/>
    <lineage>
        <taxon>Bacteria</taxon>
        <taxon>Bacillati</taxon>
        <taxon>Cyanobacteriota</taxon>
        <taxon>Cyanophyceae</taxon>
        <taxon>Synechococcales</taxon>
        <taxon>Synechococcaceae</taxon>
        <taxon>Synechococcus</taxon>
    </lineage>
</organism>
<evidence type="ECO:0000313" key="2">
    <source>
        <dbReference type="Proteomes" id="UP000240206"/>
    </source>
</evidence>
<name>A0A2P7EAC2_9SYNE</name>
<keyword evidence="2" id="KW-1185">Reference proteome</keyword>
<dbReference type="EMBL" id="PXVC01000236">
    <property type="protein sequence ID" value="PSI00176.1"/>
    <property type="molecule type" value="Genomic_DNA"/>
</dbReference>